<feature type="compositionally biased region" description="Polar residues" evidence="3">
    <location>
        <begin position="317"/>
        <end position="332"/>
    </location>
</feature>
<dbReference type="Gene3D" id="6.10.140.1040">
    <property type="match status" value="1"/>
</dbReference>
<feature type="compositionally biased region" description="Basic and acidic residues" evidence="3">
    <location>
        <begin position="121"/>
        <end position="138"/>
    </location>
</feature>
<dbReference type="Pfam" id="PF09598">
    <property type="entry name" value="Stm1_N"/>
    <property type="match status" value="1"/>
</dbReference>
<accession>A0ABR3R837</accession>
<feature type="region of interest" description="Disordered" evidence="3">
    <location>
        <begin position="209"/>
        <end position="332"/>
    </location>
</feature>
<evidence type="ECO:0000259" key="4">
    <source>
        <dbReference type="SMART" id="SM01233"/>
    </source>
</evidence>
<gene>
    <name evidence="5" type="ORF">SLS60_006972</name>
</gene>
<name>A0ABR3R837_9PLEO</name>
<dbReference type="InterPro" id="IPR019084">
    <property type="entry name" value="STM1-like_N"/>
</dbReference>
<evidence type="ECO:0000313" key="5">
    <source>
        <dbReference type="EMBL" id="KAL1600586.1"/>
    </source>
</evidence>
<keyword evidence="6" id="KW-1185">Reference proteome</keyword>
<dbReference type="Pfam" id="PF04774">
    <property type="entry name" value="HABP4_PAI-RBP1"/>
    <property type="match status" value="1"/>
</dbReference>
<dbReference type="PANTHER" id="PTHR12299">
    <property type="entry name" value="HYALURONIC ACID-BINDING PROTEIN 4"/>
    <property type="match status" value="1"/>
</dbReference>
<comment type="subcellular location">
    <subcellularLocation>
        <location evidence="1">Cytoplasm</location>
    </subcellularLocation>
</comment>
<evidence type="ECO:0000256" key="2">
    <source>
        <dbReference type="ARBA" id="ARBA00022490"/>
    </source>
</evidence>
<feature type="compositionally biased region" description="Low complexity" evidence="3">
    <location>
        <begin position="45"/>
        <end position="62"/>
    </location>
</feature>
<evidence type="ECO:0000256" key="1">
    <source>
        <dbReference type="ARBA" id="ARBA00004496"/>
    </source>
</evidence>
<feature type="compositionally biased region" description="Basic and acidic residues" evidence="3">
    <location>
        <begin position="249"/>
        <end position="262"/>
    </location>
</feature>
<feature type="compositionally biased region" description="Basic and acidic residues" evidence="3">
    <location>
        <begin position="281"/>
        <end position="307"/>
    </location>
</feature>
<protein>
    <recommendedName>
        <fullName evidence="4">Hyaluronan/mRNA-binding protein domain-containing protein</fullName>
    </recommendedName>
</protein>
<feature type="compositionally biased region" description="Polar residues" evidence="3">
    <location>
        <begin position="209"/>
        <end position="218"/>
    </location>
</feature>
<comment type="caution">
    <text evidence="5">The sequence shown here is derived from an EMBL/GenBank/DDBJ whole genome shotgun (WGS) entry which is preliminary data.</text>
</comment>
<feature type="compositionally biased region" description="Basic and acidic residues" evidence="3">
    <location>
        <begin position="74"/>
        <end position="106"/>
    </location>
</feature>
<dbReference type="InterPro" id="IPR006861">
    <property type="entry name" value="HABP4_PAIRBP1-bd"/>
</dbReference>
<evidence type="ECO:0000313" key="6">
    <source>
        <dbReference type="Proteomes" id="UP001521785"/>
    </source>
</evidence>
<proteinExistence type="predicted"/>
<organism evidence="5 6">
    <name type="scientific">Paraconiothyrium brasiliense</name>
    <dbReference type="NCBI Taxonomy" id="300254"/>
    <lineage>
        <taxon>Eukaryota</taxon>
        <taxon>Fungi</taxon>
        <taxon>Dikarya</taxon>
        <taxon>Ascomycota</taxon>
        <taxon>Pezizomycotina</taxon>
        <taxon>Dothideomycetes</taxon>
        <taxon>Pleosporomycetidae</taxon>
        <taxon>Pleosporales</taxon>
        <taxon>Massarineae</taxon>
        <taxon>Didymosphaeriaceae</taxon>
        <taxon>Paraconiothyrium</taxon>
    </lineage>
</organism>
<feature type="region of interest" description="Disordered" evidence="3">
    <location>
        <begin position="1"/>
        <end position="190"/>
    </location>
</feature>
<feature type="compositionally biased region" description="Acidic residues" evidence="3">
    <location>
        <begin position="173"/>
        <end position="185"/>
    </location>
</feature>
<dbReference type="PANTHER" id="PTHR12299:SF17">
    <property type="entry name" value="AT19571P-RELATED"/>
    <property type="match status" value="1"/>
</dbReference>
<keyword evidence="2" id="KW-0963">Cytoplasm</keyword>
<reference evidence="5 6" key="1">
    <citation type="submission" date="2024-02" db="EMBL/GenBank/DDBJ databases">
        <title>De novo assembly and annotation of 12 fungi associated with fruit tree decline syndrome in Ontario, Canada.</title>
        <authorList>
            <person name="Sulman M."/>
            <person name="Ellouze W."/>
            <person name="Ilyukhin E."/>
        </authorList>
    </citation>
    <scope>NUCLEOTIDE SEQUENCE [LARGE SCALE GENOMIC DNA]</scope>
    <source>
        <strain evidence="5 6">M42-189</strain>
    </source>
</reference>
<evidence type="ECO:0000256" key="3">
    <source>
        <dbReference type="SAM" id="MobiDB-lite"/>
    </source>
</evidence>
<dbReference type="InterPro" id="IPR039764">
    <property type="entry name" value="HABP4/SERBP1-like"/>
</dbReference>
<dbReference type="EMBL" id="JAKJXO020000009">
    <property type="protein sequence ID" value="KAL1600586.1"/>
    <property type="molecule type" value="Genomic_DNA"/>
</dbReference>
<sequence length="332" mass="34826">MSIASKNLYELLGNDPELDPERATPQPPVKTVDKPAARTGKRNAPAEAPARSGAATTSTTSRPVKDSGNANDNYLRDRNVGADKNRSRGARFEGEGGDYPRGEGRGRGRGARGGRGGRGGARGDRASRTGVADHDKQVAHGWGGADGPAELADETAGEAIAQKDEKEAVAEDAAADADAAVETEPEEKTKSYEQYLAELAQKKLDLGNQNVRKANEGSSAKFPEGKAVARDDDEDFIAGTGGKKQRTRERKEKAFVELDGDRLLQPAPRENFGGRGRGGRGRGEGRGGRGGEFRGRGRGEGRGEGRGGRGPRGGAQSGPNLKDNNAFPSLGA</sequence>
<dbReference type="SMART" id="SM01233">
    <property type="entry name" value="HABP4_PAI-RBP1"/>
    <property type="match status" value="1"/>
</dbReference>
<dbReference type="Proteomes" id="UP001521785">
    <property type="component" value="Unassembled WGS sequence"/>
</dbReference>
<feature type="domain" description="Hyaluronan/mRNA-binding protein" evidence="4">
    <location>
        <begin position="120"/>
        <end position="217"/>
    </location>
</feature>